<keyword evidence="2" id="KW-1185">Reference proteome</keyword>
<dbReference type="RefSeq" id="WP_049681893.1">
    <property type="nucleotide sequence ID" value="NZ_LFZW01000001.1"/>
</dbReference>
<accession>A0A0K9GV24</accession>
<dbReference type="EMBL" id="LFZW01000001">
    <property type="protein sequence ID" value="KMY50539.1"/>
    <property type="molecule type" value="Genomic_DNA"/>
</dbReference>
<reference evidence="2" key="1">
    <citation type="submission" date="2015-07" db="EMBL/GenBank/DDBJ databases">
        <title>Genome sequencing project for genomic taxonomy and phylogenomics of Bacillus-like bacteria.</title>
        <authorList>
            <person name="Liu B."/>
            <person name="Wang J."/>
            <person name="Zhu Y."/>
            <person name="Liu G."/>
            <person name="Chen Q."/>
            <person name="Chen Z."/>
            <person name="Lan J."/>
            <person name="Che J."/>
            <person name="Ge C."/>
            <person name="Shi H."/>
            <person name="Pan Z."/>
            <person name="Liu X."/>
        </authorList>
    </citation>
    <scope>NUCLEOTIDE SEQUENCE [LARGE SCALE GENOMIC DNA]</scope>
    <source>
        <strain evidence="2">FJAT-27997</strain>
    </source>
</reference>
<protein>
    <submittedName>
        <fullName evidence="1">Uncharacterized protein</fullName>
    </submittedName>
</protein>
<dbReference type="STRING" id="1679170.AC625_14350"/>
<dbReference type="AlphaFoldDB" id="A0A0K9GV24"/>
<evidence type="ECO:0000313" key="2">
    <source>
        <dbReference type="Proteomes" id="UP000037146"/>
    </source>
</evidence>
<name>A0A0K9GV24_9BACI</name>
<organism evidence="1 2">
    <name type="scientific">Peribacillus loiseleuriae</name>
    <dbReference type="NCBI Taxonomy" id="1679170"/>
    <lineage>
        <taxon>Bacteria</taxon>
        <taxon>Bacillati</taxon>
        <taxon>Bacillota</taxon>
        <taxon>Bacilli</taxon>
        <taxon>Bacillales</taxon>
        <taxon>Bacillaceae</taxon>
        <taxon>Peribacillus</taxon>
    </lineage>
</organism>
<gene>
    <name evidence="1" type="ORF">AC625_14350</name>
</gene>
<proteinExistence type="predicted"/>
<sequence>MEFTYNNKQYQLIHITSFEKDNQSIQKILVEDSKGEFIAVLAFTVDQTQNILWDFSTWIDPIYQNTKIKDIMMEGYSKIYAENFKGYWHVIAYSNPRLQKLIERKVKAGKLPREILDKSVGLSDLEWVKGEIFRKGEQIVQLYAKAFNGNDGARSEALELATSFLEKYEEANILSIHDKIFVKTIEALEIKFTIYVMQQLNEYMGRNNNSEEIKEEIKELLLKIKDEYGISIVTLTI</sequence>
<evidence type="ECO:0000313" key="1">
    <source>
        <dbReference type="EMBL" id="KMY50539.1"/>
    </source>
</evidence>
<dbReference type="Proteomes" id="UP000037146">
    <property type="component" value="Unassembled WGS sequence"/>
</dbReference>
<dbReference type="PATRIC" id="fig|1679170.3.peg.3274"/>
<comment type="caution">
    <text evidence="1">The sequence shown here is derived from an EMBL/GenBank/DDBJ whole genome shotgun (WGS) entry which is preliminary data.</text>
</comment>